<evidence type="ECO:0000313" key="8">
    <source>
        <dbReference type="EMBL" id="HIQ96074.1"/>
    </source>
</evidence>
<dbReference type="EMBL" id="DVFT01000088">
    <property type="protein sequence ID" value="HIQ96074.1"/>
    <property type="molecule type" value="Genomic_DNA"/>
</dbReference>
<dbReference type="GO" id="GO:0006352">
    <property type="term" value="P:DNA-templated transcription initiation"/>
    <property type="evidence" value="ECO:0007669"/>
    <property type="project" value="InterPro"/>
</dbReference>
<dbReference type="InterPro" id="IPR014284">
    <property type="entry name" value="RNA_pol_sigma-70_dom"/>
</dbReference>
<dbReference type="InterPro" id="IPR007627">
    <property type="entry name" value="RNA_pol_sigma70_r2"/>
</dbReference>
<evidence type="ECO:0000256" key="5">
    <source>
        <dbReference type="ARBA" id="ARBA00023163"/>
    </source>
</evidence>
<keyword evidence="2" id="KW-0805">Transcription regulation</keyword>
<dbReference type="GO" id="GO:0003677">
    <property type="term" value="F:DNA binding"/>
    <property type="evidence" value="ECO:0007669"/>
    <property type="project" value="UniProtKB-KW"/>
</dbReference>
<reference evidence="8" key="2">
    <citation type="journal article" date="2021" name="PeerJ">
        <title>Extensive microbial diversity within the chicken gut microbiome revealed by metagenomics and culture.</title>
        <authorList>
            <person name="Gilroy R."/>
            <person name="Ravi A."/>
            <person name="Getino M."/>
            <person name="Pursley I."/>
            <person name="Horton D.L."/>
            <person name="Alikhan N.F."/>
            <person name="Baker D."/>
            <person name="Gharbi K."/>
            <person name="Hall N."/>
            <person name="Watson M."/>
            <person name="Adriaenssens E.M."/>
            <person name="Foster-Nyarko E."/>
            <person name="Jarju S."/>
            <person name="Secka A."/>
            <person name="Antonio M."/>
            <person name="Oren A."/>
            <person name="Chaudhuri R.R."/>
            <person name="La Ragione R."/>
            <person name="Hildebrand F."/>
            <person name="Pallen M.J."/>
        </authorList>
    </citation>
    <scope>NUCLEOTIDE SEQUENCE</scope>
    <source>
        <strain evidence="8">ChiSjej3B21-11622</strain>
    </source>
</reference>
<keyword evidence="5" id="KW-0804">Transcription</keyword>
<evidence type="ECO:0000256" key="4">
    <source>
        <dbReference type="ARBA" id="ARBA00023125"/>
    </source>
</evidence>
<dbReference type="InterPro" id="IPR036388">
    <property type="entry name" value="WH-like_DNA-bd_sf"/>
</dbReference>
<dbReference type="Gene3D" id="1.10.10.10">
    <property type="entry name" value="Winged helix-like DNA-binding domain superfamily/Winged helix DNA-binding domain"/>
    <property type="match status" value="1"/>
</dbReference>
<dbReference type="Pfam" id="PF08281">
    <property type="entry name" value="Sigma70_r4_2"/>
    <property type="match status" value="1"/>
</dbReference>
<sequence>MEDAKIVELFWERKECAIQAASDKYNSFCFRIAYKILYSREDSEECVNDTWFAAWRYIPPKKPSVLSAFLGRITRGFAIDCLRKKSAAKRIDQHMIPITEEVESLNQAMACAMEKEDDLTELFNDFLRSLKPKDRDIFVRRYWYMDSLKEISGRHQITESSVKSNLYRSRNKLRKILMKERRLL</sequence>
<name>A0A9D0ZUJ8_9FIRM</name>
<evidence type="ECO:0000259" key="6">
    <source>
        <dbReference type="Pfam" id="PF04542"/>
    </source>
</evidence>
<dbReference type="NCBIfam" id="TIGR02937">
    <property type="entry name" value="sigma70-ECF"/>
    <property type="match status" value="1"/>
</dbReference>
<comment type="caution">
    <text evidence="8">The sequence shown here is derived from an EMBL/GenBank/DDBJ whole genome shotgun (WGS) entry which is preliminary data.</text>
</comment>
<dbReference type="InterPro" id="IPR013249">
    <property type="entry name" value="RNA_pol_sigma70_r4_t2"/>
</dbReference>
<dbReference type="PANTHER" id="PTHR43133:SF8">
    <property type="entry name" value="RNA POLYMERASE SIGMA FACTOR HI_1459-RELATED"/>
    <property type="match status" value="1"/>
</dbReference>
<dbReference type="GO" id="GO:0016987">
    <property type="term" value="F:sigma factor activity"/>
    <property type="evidence" value="ECO:0007669"/>
    <property type="project" value="UniProtKB-KW"/>
</dbReference>
<evidence type="ECO:0000256" key="1">
    <source>
        <dbReference type="ARBA" id="ARBA00010641"/>
    </source>
</evidence>
<evidence type="ECO:0000256" key="2">
    <source>
        <dbReference type="ARBA" id="ARBA00023015"/>
    </source>
</evidence>
<evidence type="ECO:0000256" key="3">
    <source>
        <dbReference type="ARBA" id="ARBA00023082"/>
    </source>
</evidence>
<dbReference type="InterPro" id="IPR013324">
    <property type="entry name" value="RNA_pol_sigma_r3/r4-like"/>
</dbReference>
<dbReference type="SUPFAM" id="SSF88659">
    <property type="entry name" value="Sigma3 and sigma4 domains of RNA polymerase sigma factors"/>
    <property type="match status" value="1"/>
</dbReference>
<comment type="similarity">
    <text evidence="1">Belongs to the sigma-70 factor family. ECF subfamily.</text>
</comment>
<dbReference type="Pfam" id="PF04542">
    <property type="entry name" value="Sigma70_r2"/>
    <property type="match status" value="1"/>
</dbReference>
<keyword evidence="3" id="KW-0731">Sigma factor</keyword>
<reference evidence="8" key="1">
    <citation type="submission" date="2020-10" db="EMBL/GenBank/DDBJ databases">
        <authorList>
            <person name="Gilroy R."/>
        </authorList>
    </citation>
    <scope>NUCLEOTIDE SEQUENCE</scope>
    <source>
        <strain evidence="8">ChiSjej3B21-11622</strain>
    </source>
</reference>
<gene>
    <name evidence="8" type="ORF">IAB26_05895</name>
</gene>
<feature type="domain" description="RNA polymerase sigma factor 70 region 4 type 2" evidence="7">
    <location>
        <begin position="125"/>
        <end position="173"/>
    </location>
</feature>
<proteinExistence type="inferred from homology"/>
<dbReference type="Proteomes" id="UP000886886">
    <property type="component" value="Unassembled WGS sequence"/>
</dbReference>
<evidence type="ECO:0000313" key="9">
    <source>
        <dbReference type="Proteomes" id="UP000886886"/>
    </source>
</evidence>
<organism evidence="8 9">
    <name type="scientific">Candidatus Limivivens merdigallinarum</name>
    <dbReference type="NCBI Taxonomy" id="2840859"/>
    <lineage>
        <taxon>Bacteria</taxon>
        <taxon>Bacillati</taxon>
        <taxon>Bacillota</taxon>
        <taxon>Clostridia</taxon>
        <taxon>Lachnospirales</taxon>
        <taxon>Lachnospiraceae</taxon>
        <taxon>Lachnospiraceae incertae sedis</taxon>
        <taxon>Candidatus Limivivens</taxon>
    </lineage>
</organism>
<dbReference type="SUPFAM" id="SSF88946">
    <property type="entry name" value="Sigma2 domain of RNA polymerase sigma factors"/>
    <property type="match status" value="1"/>
</dbReference>
<dbReference type="InterPro" id="IPR013325">
    <property type="entry name" value="RNA_pol_sigma_r2"/>
</dbReference>
<dbReference type="PANTHER" id="PTHR43133">
    <property type="entry name" value="RNA POLYMERASE ECF-TYPE SIGMA FACTO"/>
    <property type="match status" value="1"/>
</dbReference>
<evidence type="ECO:0000259" key="7">
    <source>
        <dbReference type="Pfam" id="PF08281"/>
    </source>
</evidence>
<dbReference type="AlphaFoldDB" id="A0A9D0ZUJ8"/>
<dbReference type="InterPro" id="IPR039425">
    <property type="entry name" value="RNA_pol_sigma-70-like"/>
</dbReference>
<dbReference type="Gene3D" id="1.10.1740.10">
    <property type="match status" value="1"/>
</dbReference>
<accession>A0A9D0ZUJ8</accession>
<feature type="domain" description="RNA polymerase sigma-70 region 2" evidence="6">
    <location>
        <begin position="25"/>
        <end position="86"/>
    </location>
</feature>
<keyword evidence="4" id="KW-0238">DNA-binding</keyword>
<protein>
    <submittedName>
        <fullName evidence="8">Sigma-70 family RNA polymerase sigma factor</fullName>
    </submittedName>
</protein>